<feature type="transmembrane region" description="Helical" evidence="2">
    <location>
        <begin position="58"/>
        <end position="78"/>
    </location>
</feature>
<organism evidence="3 4">
    <name type="scientific">Arthrobacter cavernae</name>
    <dbReference type="NCBI Taxonomy" id="2817681"/>
    <lineage>
        <taxon>Bacteria</taxon>
        <taxon>Bacillati</taxon>
        <taxon>Actinomycetota</taxon>
        <taxon>Actinomycetes</taxon>
        <taxon>Micrococcales</taxon>
        <taxon>Micrococcaceae</taxon>
        <taxon>Arthrobacter</taxon>
    </lineage>
</organism>
<reference evidence="3" key="1">
    <citation type="submission" date="2021-03" db="EMBL/GenBank/DDBJ databases">
        <title>A new species, PO-11, isolated from a karst cave deposit.</title>
        <authorList>
            <person name="Zhaoxiaoyong W."/>
        </authorList>
    </citation>
    <scope>NUCLEOTIDE SEQUENCE</scope>
    <source>
        <strain evidence="3">PO-11</strain>
    </source>
</reference>
<keyword evidence="2" id="KW-0472">Membrane</keyword>
<evidence type="ECO:0000256" key="2">
    <source>
        <dbReference type="SAM" id="Phobius"/>
    </source>
</evidence>
<protein>
    <submittedName>
        <fullName evidence="3">Uncharacterized protein</fullName>
    </submittedName>
</protein>
<evidence type="ECO:0000256" key="1">
    <source>
        <dbReference type="SAM" id="MobiDB-lite"/>
    </source>
</evidence>
<dbReference type="Proteomes" id="UP000664164">
    <property type="component" value="Unassembled WGS sequence"/>
</dbReference>
<feature type="compositionally biased region" description="Pro residues" evidence="1">
    <location>
        <begin position="126"/>
        <end position="136"/>
    </location>
</feature>
<accession>A0A939HII5</accession>
<evidence type="ECO:0000313" key="3">
    <source>
        <dbReference type="EMBL" id="MBO1268893.1"/>
    </source>
</evidence>
<feature type="compositionally biased region" description="Low complexity" evidence="1">
    <location>
        <begin position="87"/>
        <end position="125"/>
    </location>
</feature>
<comment type="caution">
    <text evidence="3">The sequence shown here is derived from an EMBL/GenBank/DDBJ whole genome shotgun (WGS) entry which is preliminary data.</text>
</comment>
<keyword evidence="2" id="KW-1133">Transmembrane helix</keyword>
<dbReference type="AlphaFoldDB" id="A0A939HII5"/>
<proteinExistence type="predicted"/>
<evidence type="ECO:0000313" key="4">
    <source>
        <dbReference type="Proteomes" id="UP000664164"/>
    </source>
</evidence>
<dbReference type="RefSeq" id="WP_207616721.1">
    <property type="nucleotide sequence ID" value="NZ_JAFNLL010000031.1"/>
</dbReference>
<gene>
    <name evidence="3" type="ORF">J1902_13095</name>
</gene>
<name>A0A939HII5_9MICC</name>
<keyword evidence="2" id="KW-0812">Transmembrane</keyword>
<keyword evidence="4" id="KW-1185">Reference proteome</keyword>
<dbReference type="EMBL" id="JAFNLL010000031">
    <property type="protein sequence ID" value="MBO1268893.1"/>
    <property type="molecule type" value="Genomic_DNA"/>
</dbReference>
<sequence length="323" mass="32433">MDSIKSLVTGADPLNDFPAGPPDGETELTGMLTGIRTFSDTGNAKVVNLDGARKRRRAIAAGLLAMTAAAVTAGIVVAGNLRLPEATPAGPAVSGSPSSPASTQEVPTPASSTAAGPSPAQTLPVPTLPGPPPVVPAAPQATAFTSGDGKVSFKLPAGWTAVEEPAGTPSYPSSVVRVYNETGETMSTLQLSQGGGLGGACSGPPAPFSVLDRAAVPSATQPWAQGRSVEFGYAIIDETARGGKIHTVVGLLDAGSLPKGDTACMFYAAVSTSMGMLSFADAVQVSVGGTGPGFDSVAEARAYMQTAEYQNLKAMITSLELNN</sequence>
<feature type="region of interest" description="Disordered" evidence="1">
    <location>
        <begin position="1"/>
        <end position="24"/>
    </location>
</feature>
<feature type="region of interest" description="Disordered" evidence="1">
    <location>
        <begin position="87"/>
        <end position="139"/>
    </location>
</feature>